<dbReference type="GO" id="GO:0016301">
    <property type="term" value="F:kinase activity"/>
    <property type="evidence" value="ECO:0007669"/>
    <property type="project" value="UniProtKB-KW"/>
</dbReference>
<dbReference type="GO" id="GO:0004722">
    <property type="term" value="F:protein serine/threonine phosphatase activity"/>
    <property type="evidence" value="ECO:0007669"/>
    <property type="project" value="UniProtKB-EC"/>
</dbReference>
<feature type="region of interest" description="Disordered" evidence="16">
    <location>
        <begin position="681"/>
        <end position="709"/>
    </location>
</feature>
<dbReference type="NCBIfam" id="TIGR00229">
    <property type="entry name" value="sensory_box"/>
    <property type="match status" value="2"/>
</dbReference>
<evidence type="ECO:0000256" key="6">
    <source>
        <dbReference type="ARBA" id="ARBA00022777"/>
    </source>
</evidence>
<dbReference type="Pfam" id="PF01590">
    <property type="entry name" value="GAF"/>
    <property type="match status" value="1"/>
</dbReference>
<dbReference type="GO" id="GO:0046872">
    <property type="term" value="F:metal ion binding"/>
    <property type="evidence" value="ECO:0007669"/>
    <property type="project" value="UniProtKB-KW"/>
</dbReference>
<keyword evidence="4" id="KW-0479">Metal-binding</keyword>
<evidence type="ECO:0000256" key="7">
    <source>
        <dbReference type="ARBA" id="ARBA00022801"/>
    </source>
</evidence>
<feature type="domain" description="PAS" evidence="17">
    <location>
        <begin position="16"/>
        <end position="87"/>
    </location>
</feature>
<dbReference type="Pfam" id="PF08448">
    <property type="entry name" value="PAS_4"/>
    <property type="match status" value="2"/>
</dbReference>
<dbReference type="InterPro" id="IPR001932">
    <property type="entry name" value="PPM-type_phosphatase-like_dom"/>
</dbReference>
<evidence type="ECO:0000259" key="17">
    <source>
        <dbReference type="PROSITE" id="PS50112"/>
    </source>
</evidence>
<dbReference type="SUPFAM" id="SSF81606">
    <property type="entry name" value="PP2C-like"/>
    <property type="match status" value="1"/>
</dbReference>
<accession>A0A918I0V2</accession>
<comment type="caution">
    <text evidence="18">The sequence shown here is derived from an EMBL/GenBank/DDBJ whole genome shotgun (WGS) entry which is preliminary data.</text>
</comment>
<dbReference type="SUPFAM" id="SSF55781">
    <property type="entry name" value="GAF domain-like"/>
    <property type="match status" value="1"/>
</dbReference>
<evidence type="ECO:0000256" key="1">
    <source>
        <dbReference type="ARBA" id="ARBA00013081"/>
    </source>
</evidence>
<dbReference type="EC" id="3.1.3.16" evidence="1"/>
<comment type="function">
    <text evidence="13">Primarily acts as an independent SigF regulator that is sensitive to the osmosensory signal, mediating the cross talk of PknD with the SigF regulon. Possesses both phosphatase and kinase activities. The kinase domain functions as a classic anti-sigma factor-like kinase to phosphorylate the anti-anti-sigma factor domain at the canonical regulatory site, and the phosphatase domain antagonizes this activity.</text>
</comment>
<evidence type="ECO:0000256" key="11">
    <source>
        <dbReference type="ARBA" id="ARBA00023211"/>
    </source>
</evidence>
<dbReference type="PROSITE" id="PS50112">
    <property type="entry name" value="PAS"/>
    <property type="match status" value="1"/>
</dbReference>
<keyword evidence="6" id="KW-0418">Kinase</keyword>
<evidence type="ECO:0000256" key="10">
    <source>
        <dbReference type="ARBA" id="ARBA00022912"/>
    </source>
</evidence>
<evidence type="ECO:0000256" key="8">
    <source>
        <dbReference type="ARBA" id="ARBA00022840"/>
    </source>
</evidence>
<dbReference type="FunFam" id="3.60.40.10:FF:000005">
    <property type="entry name" value="Serine/threonine protein phosphatase"/>
    <property type="match status" value="1"/>
</dbReference>
<dbReference type="InterPro" id="IPR000014">
    <property type="entry name" value="PAS"/>
</dbReference>
<evidence type="ECO:0000256" key="13">
    <source>
        <dbReference type="ARBA" id="ARBA00056274"/>
    </source>
</evidence>
<evidence type="ECO:0000313" key="19">
    <source>
        <dbReference type="Proteomes" id="UP000636661"/>
    </source>
</evidence>
<keyword evidence="9" id="KW-0460">Magnesium</keyword>
<keyword evidence="10" id="KW-0904">Protein phosphatase</keyword>
<comment type="catalytic activity">
    <reaction evidence="12">
        <text>O-phospho-L-seryl-[protein] + H2O = L-seryl-[protein] + phosphate</text>
        <dbReference type="Rhea" id="RHEA:20629"/>
        <dbReference type="Rhea" id="RHEA-COMP:9863"/>
        <dbReference type="Rhea" id="RHEA-COMP:11604"/>
        <dbReference type="ChEBI" id="CHEBI:15377"/>
        <dbReference type="ChEBI" id="CHEBI:29999"/>
        <dbReference type="ChEBI" id="CHEBI:43474"/>
        <dbReference type="ChEBI" id="CHEBI:83421"/>
        <dbReference type="EC" id="3.1.3.16"/>
    </reaction>
</comment>
<evidence type="ECO:0000256" key="15">
    <source>
        <dbReference type="ARBA" id="ARBA00081350"/>
    </source>
</evidence>
<dbReference type="InterPro" id="IPR035965">
    <property type="entry name" value="PAS-like_dom_sf"/>
</dbReference>
<evidence type="ECO:0000313" key="18">
    <source>
        <dbReference type="EMBL" id="GGU47709.1"/>
    </source>
</evidence>
<sequence length="709" mass="76330">MDTHEPVGGTPDRPLTTAGYAGVLRDLLPVALWRTDADGHVVEWSLAAQDVLGHLPSDIIGRHAKPILVPEANWELAERLAARVRAGDAVAAALPVRHRDGHLVPMEMWICPAADRQGRTGILAIAVETTAVLHMRDSLAALQGLFSQSPIGLALLGPDLRFLRVNEALARMNGVPARDHLGKRLTEVAPGINATALETVMRQVLERGEAVVDVRRTGRTPADPGHERTWSCSYAPLLDGTGRRLGVVASLIDITDAQRAHVEAERARRRFALLAEAGTRIGTTLDLRQTAEEVVDLLVPRLADSADVHLRQEVLDPEEAGASTHGVLRRVAMSFEDPSAPAEALAVGLTYQVPPGSVYERVIADGHPMDLHQADIPALVRDPRADRLRGYLARLGSARLVPLVARGKVLGAVVVTRTRGREPFDQQDRVLIDDLVARAALNIDNALMYSRQREAALTLRRSLADNALPKVTGLELAGRYLPTSDHQVGGDWFDAFALPGGRAGLVIGDVMGHGVHAAAVMGQLRTAVRTLARLDVPPDRMLASLDATVADLGENEMATCVYAIHDPAAGACLIARAGHPPPAVADARGTIAFLDGPPGTPLGTGVRDFRTEHVPLSPGSLLVLYTDGLIESRERDLDQGMEQLARSLRHLDHPLDEICDRVLGRLLPSAAPDDVAVLLARSRDAAPDPPKGRADRDHPNEPARKVREW</sequence>
<reference evidence="18" key="1">
    <citation type="journal article" date="2014" name="Int. J. Syst. Evol. Microbiol.">
        <title>Complete genome sequence of Corynebacterium casei LMG S-19264T (=DSM 44701T), isolated from a smear-ripened cheese.</title>
        <authorList>
            <consortium name="US DOE Joint Genome Institute (JGI-PGF)"/>
            <person name="Walter F."/>
            <person name="Albersmeier A."/>
            <person name="Kalinowski J."/>
            <person name="Ruckert C."/>
        </authorList>
    </citation>
    <scope>NUCLEOTIDE SEQUENCE</scope>
    <source>
        <strain evidence="18">JCM 4391</strain>
    </source>
</reference>
<dbReference type="SMART" id="SM00091">
    <property type="entry name" value="PAS"/>
    <property type="match status" value="2"/>
</dbReference>
<dbReference type="Gene3D" id="3.30.450.40">
    <property type="match status" value="1"/>
</dbReference>
<keyword evidence="5" id="KW-0547">Nucleotide-binding</keyword>
<dbReference type="InterPro" id="IPR029016">
    <property type="entry name" value="GAF-like_dom_sf"/>
</dbReference>
<evidence type="ECO:0000256" key="2">
    <source>
        <dbReference type="ARBA" id="ARBA00022553"/>
    </source>
</evidence>
<proteinExistence type="predicted"/>
<keyword evidence="11" id="KW-0464">Manganese</keyword>
<dbReference type="AlphaFoldDB" id="A0A918I0V2"/>
<reference evidence="18" key="2">
    <citation type="submission" date="2020-09" db="EMBL/GenBank/DDBJ databases">
        <authorList>
            <person name="Sun Q."/>
            <person name="Ohkuma M."/>
        </authorList>
    </citation>
    <scope>NUCLEOTIDE SEQUENCE</scope>
    <source>
        <strain evidence="18">JCM 4391</strain>
    </source>
</reference>
<dbReference type="Pfam" id="PF07228">
    <property type="entry name" value="SpoIIE"/>
    <property type="match status" value="1"/>
</dbReference>
<evidence type="ECO:0000256" key="5">
    <source>
        <dbReference type="ARBA" id="ARBA00022741"/>
    </source>
</evidence>
<evidence type="ECO:0000256" key="16">
    <source>
        <dbReference type="SAM" id="MobiDB-lite"/>
    </source>
</evidence>
<organism evidence="18 19">
    <name type="scientific">Streptomyces lavendofoliae</name>
    <dbReference type="NCBI Taxonomy" id="67314"/>
    <lineage>
        <taxon>Bacteria</taxon>
        <taxon>Bacillati</taxon>
        <taxon>Actinomycetota</taxon>
        <taxon>Actinomycetes</taxon>
        <taxon>Kitasatosporales</taxon>
        <taxon>Streptomycetaceae</taxon>
        <taxon>Streptomyces</taxon>
    </lineage>
</organism>
<dbReference type="InterPro" id="IPR013656">
    <property type="entry name" value="PAS_4"/>
</dbReference>
<dbReference type="InterPro" id="IPR052016">
    <property type="entry name" value="Bact_Sigma-Reg"/>
</dbReference>
<keyword evidence="2" id="KW-0597">Phosphoprotein</keyword>
<protein>
    <recommendedName>
        <fullName evidence="1">protein-serine/threonine phosphatase</fullName>
        <ecNumber evidence="1">3.1.3.16</ecNumber>
    </recommendedName>
    <alternativeName>
        <fullName evidence="15">Protein-serine/threonine phosphatase</fullName>
    </alternativeName>
    <alternativeName>
        <fullName evidence="14">Serine/threonine-protein kinase</fullName>
    </alternativeName>
</protein>
<keyword evidence="8" id="KW-0067">ATP-binding</keyword>
<evidence type="ECO:0000256" key="14">
    <source>
        <dbReference type="ARBA" id="ARBA00075117"/>
    </source>
</evidence>
<dbReference type="Gene3D" id="3.30.450.20">
    <property type="entry name" value="PAS domain"/>
    <property type="match status" value="2"/>
</dbReference>
<dbReference type="GO" id="GO:0005524">
    <property type="term" value="F:ATP binding"/>
    <property type="evidence" value="ECO:0007669"/>
    <property type="project" value="UniProtKB-KW"/>
</dbReference>
<dbReference type="CDD" id="cd00130">
    <property type="entry name" value="PAS"/>
    <property type="match status" value="2"/>
</dbReference>
<dbReference type="EMBL" id="BMTP01000010">
    <property type="protein sequence ID" value="GGU47709.1"/>
    <property type="molecule type" value="Genomic_DNA"/>
</dbReference>
<dbReference type="PANTHER" id="PTHR43156">
    <property type="entry name" value="STAGE II SPORULATION PROTEIN E-RELATED"/>
    <property type="match status" value="1"/>
</dbReference>
<keyword evidence="7" id="KW-0378">Hydrolase</keyword>
<evidence type="ECO:0000256" key="9">
    <source>
        <dbReference type="ARBA" id="ARBA00022842"/>
    </source>
</evidence>
<dbReference type="SUPFAM" id="SSF55785">
    <property type="entry name" value="PYP-like sensor domain (PAS domain)"/>
    <property type="match status" value="2"/>
</dbReference>
<dbReference type="SMART" id="SM00065">
    <property type="entry name" value="GAF"/>
    <property type="match status" value="1"/>
</dbReference>
<dbReference type="SMART" id="SM00331">
    <property type="entry name" value="PP2C_SIG"/>
    <property type="match status" value="1"/>
</dbReference>
<name>A0A918I0V2_9ACTN</name>
<keyword evidence="3" id="KW-0808">Transferase</keyword>
<evidence type="ECO:0000256" key="12">
    <source>
        <dbReference type="ARBA" id="ARBA00047761"/>
    </source>
</evidence>
<dbReference type="InterPro" id="IPR036457">
    <property type="entry name" value="PPM-type-like_dom_sf"/>
</dbReference>
<dbReference type="PANTHER" id="PTHR43156:SF2">
    <property type="entry name" value="STAGE II SPORULATION PROTEIN E"/>
    <property type="match status" value="1"/>
</dbReference>
<evidence type="ECO:0000256" key="3">
    <source>
        <dbReference type="ARBA" id="ARBA00022679"/>
    </source>
</evidence>
<evidence type="ECO:0000256" key="4">
    <source>
        <dbReference type="ARBA" id="ARBA00022723"/>
    </source>
</evidence>
<gene>
    <name evidence="18" type="ORF">GCM10010274_40240</name>
</gene>
<dbReference type="RefSeq" id="WP_189552263.1">
    <property type="nucleotide sequence ID" value="NZ_BMTP01000010.1"/>
</dbReference>
<dbReference type="InterPro" id="IPR003018">
    <property type="entry name" value="GAF"/>
</dbReference>
<keyword evidence="19" id="KW-1185">Reference proteome</keyword>
<dbReference type="Proteomes" id="UP000636661">
    <property type="component" value="Unassembled WGS sequence"/>
</dbReference>
<dbReference type="Gene3D" id="3.60.40.10">
    <property type="entry name" value="PPM-type phosphatase domain"/>
    <property type="match status" value="1"/>
</dbReference>